<evidence type="ECO:0000313" key="7">
    <source>
        <dbReference type="Proteomes" id="UP000241890"/>
    </source>
</evidence>
<reference evidence="6 7" key="1">
    <citation type="submission" date="2017-12" db="EMBL/GenBank/DDBJ databases">
        <title>Sequencing, de novo assembly and annotation of complete genome of a new Thraustochytrid species, strain FCC1311.</title>
        <authorList>
            <person name="Sedici K."/>
            <person name="Godart F."/>
            <person name="Aiese Cigliano R."/>
            <person name="Sanseverino W."/>
            <person name="Barakat M."/>
            <person name="Ortet P."/>
            <person name="Marechal E."/>
            <person name="Cagnac O."/>
            <person name="Amato A."/>
        </authorList>
    </citation>
    <scope>NUCLEOTIDE SEQUENCE [LARGE SCALE GENOMIC DNA]</scope>
</reference>
<feature type="domain" description="TRNA-binding" evidence="5">
    <location>
        <begin position="86"/>
        <end position="205"/>
    </location>
</feature>
<dbReference type="InterPro" id="IPR033714">
    <property type="entry name" value="tRNA_bind_bactPheRS"/>
</dbReference>
<evidence type="ECO:0000256" key="2">
    <source>
        <dbReference type="ARBA" id="ARBA00022884"/>
    </source>
</evidence>
<evidence type="ECO:0000256" key="4">
    <source>
        <dbReference type="SAM" id="MobiDB-lite"/>
    </source>
</evidence>
<feature type="compositionally biased region" description="Basic and acidic residues" evidence="4">
    <location>
        <begin position="1"/>
        <end position="18"/>
    </location>
</feature>
<keyword evidence="6" id="KW-0436">Ligase</keyword>
<dbReference type="CDD" id="cd02796">
    <property type="entry name" value="tRNA_bind_bactPheRS"/>
    <property type="match status" value="1"/>
</dbReference>
<evidence type="ECO:0000259" key="5">
    <source>
        <dbReference type="PROSITE" id="PS50886"/>
    </source>
</evidence>
<dbReference type="InterPro" id="IPR002547">
    <property type="entry name" value="tRNA-bd_dom"/>
</dbReference>
<feature type="region of interest" description="Disordered" evidence="4">
    <location>
        <begin position="1"/>
        <end position="46"/>
    </location>
</feature>
<keyword evidence="2 3" id="KW-0694">RNA-binding</keyword>
<dbReference type="AlphaFoldDB" id="A0A2R5G2S6"/>
<dbReference type="GO" id="GO:0016874">
    <property type="term" value="F:ligase activity"/>
    <property type="evidence" value="ECO:0007669"/>
    <property type="project" value="UniProtKB-KW"/>
</dbReference>
<dbReference type="EMBL" id="BEYU01000012">
    <property type="protein sequence ID" value="GBG25310.1"/>
    <property type="molecule type" value="Genomic_DNA"/>
</dbReference>
<feature type="compositionally biased region" description="Low complexity" evidence="4">
    <location>
        <begin position="19"/>
        <end position="28"/>
    </location>
</feature>
<dbReference type="OrthoDB" id="2154715at2759"/>
<dbReference type="InParanoid" id="A0A2R5G2S6"/>
<proteinExistence type="predicted"/>
<accession>A0A2R5G2S6</accession>
<feature type="compositionally biased region" description="Acidic residues" evidence="4">
    <location>
        <begin position="35"/>
        <end position="44"/>
    </location>
</feature>
<evidence type="ECO:0000313" key="6">
    <source>
        <dbReference type="EMBL" id="GBG25310.1"/>
    </source>
</evidence>
<dbReference type="Proteomes" id="UP000241890">
    <property type="component" value="Unassembled WGS sequence"/>
</dbReference>
<keyword evidence="7" id="KW-1185">Reference proteome</keyword>
<evidence type="ECO:0000256" key="1">
    <source>
        <dbReference type="ARBA" id="ARBA00022555"/>
    </source>
</evidence>
<evidence type="ECO:0000256" key="3">
    <source>
        <dbReference type="PROSITE-ProRule" id="PRU00209"/>
    </source>
</evidence>
<dbReference type="Pfam" id="PF01588">
    <property type="entry name" value="tRNA_bind"/>
    <property type="match status" value="1"/>
</dbReference>
<dbReference type="SUPFAM" id="SSF50249">
    <property type="entry name" value="Nucleic acid-binding proteins"/>
    <property type="match status" value="1"/>
</dbReference>
<sequence length="211" mass="22186">MSESKDASKPAAKEEETAAAKAGEAQDAGSTTEGAGEDAGEDEEKTLKARCEACDEEREVEKVEEDGNTVFCLECGEEFELVDPEAAKYAGYIVGKVLSVEPVPKKDLKKVQVDLGKEEPVQVVTNAKHVSEGSLVIVATIGAIVPAGAKVGEDPNAVEVKKSSVGGVPSFGMLCDSDMLQWVGGAKGVVQTLEESDFSIGDRPPSCRPRK</sequence>
<dbReference type="PROSITE" id="PS50886">
    <property type="entry name" value="TRBD"/>
    <property type="match status" value="1"/>
</dbReference>
<name>A0A2R5G2S6_9STRA</name>
<gene>
    <name evidence="6" type="ORF">FCC1311_015272</name>
</gene>
<protein>
    <submittedName>
        <fullName evidence="6">Phenylalanine--tRNA ligase beta subunit</fullName>
    </submittedName>
</protein>
<dbReference type="InterPro" id="IPR012340">
    <property type="entry name" value="NA-bd_OB-fold"/>
</dbReference>
<dbReference type="Gene3D" id="2.40.50.140">
    <property type="entry name" value="Nucleic acid-binding proteins"/>
    <property type="match status" value="1"/>
</dbReference>
<organism evidence="6 7">
    <name type="scientific">Hondaea fermentalgiana</name>
    <dbReference type="NCBI Taxonomy" id="2315210"/>
    <lineage>
        <taxon>Eukaryota</taxon>
        <taxon>Sar</taxon>
        <taxon>Stramenopiles</taxon>
        <taxon>Bigyra</taxon>
        <taxon>Labyrinthulomycetes</taxon>
        <taxon>Thraustochytrida</taxon>
        <taxon>Thraustochytriidae</taxon>
        <taxon>Hondaea</taxon>
    </lineage>
</organism>
<dbReference type="GO" id="GO:0000049">
    <property type="term" value="F:tRNA binding"/>
    <property type="evidence" value="ECO:0007669"/>
    <property type="project" value="UniProtKB-UniRule"/>
</dbReference>
<keyword evidence="1 3" id="KW-0820">tRNA-binding</keyword>
<comment type="caution">
    <text evidence="6">The sequence shown here is derived from an EMBL/GenBank/DDBJ whole genome shotgun (WGS) entry which is preliminary data.</text>
</comment>